<feature type="transmembrane region" description="Helical" evidence="3">
    <location>
        <begin position="131"/>
        <end position="148"/>
    </location>
</feature>
<comment type="caution">
    <text evidence="5">The sequence shown here is derived from an EMBL/GenBank/DDBJ whole genome shotgun (WGS) entry which is preliminary data.</text>
</comment>
<evidence type="ECO:0000256" key="2">
    <source>
        <dbReference type="ARBA" id="ARBA00007400"/>
    </source>
</evidence>
<feature type="transmembrane region" description="Helical" evidence="3">
    <location>
        <begin position="225"/>
        <end position="248"/>
    </location>
</feature>
<feature type="transmembrane region" description="Helical" evidence="3">
    <location>
        <begin position="70"/>
        <end position="91"/>
    </location>
</feature>
<reference evidence="5 6" key="1">
    <citation type="submission" date="2019-03" db="EMBL/GenBank/DDBJ databases">
        <title>Genomic Encyclopedia of Type Strains, Phase IV (KMG-IV): sequencing the most valuable type-strain genomes for metagenomic binning, comparative biology and taxonomic classification.</title>
        <authorList>
            <person name="Goeker M."/>
        </authorList>
    </citation>
    <scope>NUCLEOTIDE SEQUENCE [LARGE SCALE GENOMIC DNA]</scope>
    <source>
        <strain evidence="5 6">DSM 24979</strain>
    </source>
</reference>
<keyword evidence="3" id="KW-0472">Membrane</keyword>
<comment type="similarity">
    <text evidence="2">Belongs to the acyltransferase 3 family.</text>
</comment>
<keyword evidence="3" id="KW-0812">Transmembrane</keyword>
<dbReference type="EMBL" id="SLUL01000006">
    <property type="protein sequence ID" value="TCL49845.1"/>
    <property type="molecule type" value="Genomic_DNA"/>
</dbReference>
<keyword evidence="6" id="KW-1185">Reference proteome</keyword>
<feature type="domain" description="Acyltransferase 3" evidence="4">
    <location>
        <begin position="6"/>
        <end position="305"/>
    </location>
</feature>
<feature type="transmembrane region" description="Helical" evidence="3">
    <location>
        <begin position="106"/>
        <end position="124"/>
    </location>
</feature>
<feature type="transmembrane region" description="Helical" evidence="3">
    <location>
        <begin position="7"/>
        <end position="26"/>
    </location>
</feature>
<evidence type="ECO:0000259" key="4">
    <source>
        <dbReference type="Pfam" id="PF01757"/>
    </source>
</evidence>
<evidence type="ECO:0000313" key="6">
    <source>
        <dbReference type="Proteomes" id="UP000295658"/>
    </source>
</evidence>
<dbReference type="PANTHER" id="PTHR37312:SF1">
    <property type="entry name" value="MEMBRANE-BOUND ACYLTRANSFERASE YKRP-RELATED"/>
    <property type="match status" value="1"/>
</dbReference>
<feature type="transmembrane region" description="Helical" evidence="3">
    <location>
        <begin position="290"/>
        <end position="307"/>
    </location>
</feature>
<feature type="transmembrane region" description="Helical" evidence="3">
    <location>
        <begin position="154"/>
        <end position="171"/>
    </location>
</feature>
<organism evidence="5 6">
    <name type="scientific">Thermolongibacillus altinsuensis</name>
    <dbReference type="NCBI Taxonomy" id="575256"/>
    <lineage>
        <taxon>Bacteria</taxon>
        <taxon>Bacillati</taxon>
        <taxon>Bacillota</taxon>
        <taxon>Bacilli</taxon>
        <taxon>Bacillales</taxon>
        <taxon>Anoxybacillaceae</taxon>
        <taxon>Thermolongibacillus</taxon>
    </lineage>
</organism>
<evidence type="ECO:0000313" key="5">
    <source>
        <dbReference type="EMBL" id="TCL49845.1"/>
    </source>
</evidence>
<evidence type="ECO:0000256" key="1">
    <source>
        <dbReference type="ARBA" id="ARBA00004370"/>
    </source>
</evidence>
<dbReference type="InterPro" id="IPR002656">
    <property type="entry name" value="Acyl_transf_3_dom"/>
</dbReference>
<feature type="transmembrane region" description="Helical" evidence="3">
    <location>
        <begin position="183"/>
        <end position="202"/>
    </location>
</feature>
<accession>A0A4R1QGS1</accession>
<comment type="subcellular location">
    <subcellularLocation>
        <location evidence="1">Membrane</location>
    </subcellularLocation>
</comment>
<name>A0A4R1QGS1_9BACL</name>
<feature type="transmembrane region" description="Helical" evidence="3">
    <location>
        <begin position="260"/>
        <end position="278"/>
    </location>
</feature>
<gene>
    <name evidence="5" type="ORF">EDD69_106202</name>
</gene>
<dbReference type="PANTHER" id="PTHR37312">
    <property type="entry name" value="MEMBRANE-BOUND ACYLTRANSFERASE YKRP-RELATED"/>
    <property type="match status" value="1"/>
</dbReference>
<keyword evidence="3" id="KW-1133">Transmembrane helix</keyword>
<sequence length="349" mass="41723">MRERDYYFDNAKFFLIILVVFGHFLRPHISENTFLHSLYNWIFFFHMPAFILISGYFAKNFHQKGYLKKVAKKILIPYLIFQLLYSLYYSFLYEENISFDFFTPRWGLWFLLSLFSWNVMLYVFAKIPRTYSLSLAVLFGLLVGFVEVEKWLSLSRTLIFFPFFLLGFLLKKKHFEWLFQRKFRVFACMMLSCIFFIVYYLFPDIQKEWLYGSKSYETLGVHGEIAIVLRLTFYAVSILMTFCFLSLIPNQKLSISSLGARTFYVYILHGFVLKYLHATEFPQFITETRSYPLLLFISIALTMILGSKPVVELIQPLVECRFTQWKQAIDRCSSFIRHLHKKSETAMKH</sequence>
<dbReference type="AlphaFoldDB" id="A0A4R1QGS1"/>
<proteinExistence type="inferred from homology"/>
<evidence type="ECO:0000256" key="3">
    <source>
        <dbReference type="SAM" id="Phobius"/>
    </source>
</evidence>
<dbReference type="GO" id="GO:0016747">
    <property type="term" value="F:acyltransferase activity, transferring groups other than amino-acyl groups"/>
    <property type="evidence" value="ECO:0007669"/>
    <property type="project" value="InterPro"/>
</dbReference>
<protein>
    <submittedName>
        <fullName evidence="5">Fucose 4-O-acetylase-like acetyltransferase</fullName>
    </submittedName>
</protein>
<feature type="transmembrane region" description="Helical" evidence="3">
    <location>
        <begin position="38"/>
        <end position="58"/>
    </location>
</feature>
<dbReference type="InterPro" id="IPR052734">
    <property type="entry name" value="Nod_factor_acetyltransferase"/>
</dbReference>
<dbReference type="Proteomes" id="UP000295658">
    <property type="component" value="Unassembled WGS sequence"/>
</dbReference>
<dbReference type="RefSeq" id="WP_132948379.1">
    <property type="nucleotide sequence ID" value="NZ_SLUL01000006.1"/>
</dbReference>
<dbReference type="Pfam" id="PF01757">
    <property type="entry name" value="Acyl_transf_3"/>
    <property type="match status" value="1"/>
</dbReference>
<keyword evidence="5" id="KW-0808">Transferase</keyword>
<dbReference type="OrthoDB" id="6623990at2"/>